<dbReference type="Gene3D" id="1.10.10.60">
    <property type="entry name" value="Homeodomain-like"/>
    <property type="match status" value="2"/>
</dbReference>
<dbReference type="GO" id="GO:0000160">
    <property type="term" value="P:phosphorelay signal transduction system"/>
    <property type="evidence" value="ECO:0007669"/>
    <property type="project" value="InterPro"/>
</dbReference>
<keyword evidence="1" id="KW-0805">Transcription regulation</keyword>
<dbReference type="SMART" id="SM00448">
    <property type="entry name" value="REC"/>
    <property type="match status" value="1"/>
</dbReference>
<accession>A0A917GZA3</accession>
<evidence type="ECO:0000259" key="7">
    <source>
        <dbReference type="PROSITE" id="PS50110"/>
    </source>
</evidence>
<evidence type="ECO:0000313" key="8">
    <source>
        <dbReference type="EMBL" id="GGG62301.1"/>
    </source>
</evidence>
<dbReference type="Pfam" id="PF00072">
    <property type="entry name" value="Response_reg"/>
    <property type="match status" value="1"/>
</dbReference>
<dbReference type="Gene3D" id="3.40.50.2300">
    <property type="match status" value="1"/>
</dbReference>
<feature type="region of interest" description="Disordered" evidence="5">
    <location>
        <begin position="526"/>
        <end position="546"/>
    </location>
</feature>
<protein>
    <recommendedName>
        <fullName evidence="10">DNA-binding response regulator</fullName>
    </recommendedName>
</protein>
<dbReference type="SUPFAM" id="SSF52172">
    <property type="entry name" value="CheY-like"/>
    <property type="match status" value="1"/>
</dbReference>
<dbReference type="InterPro" id="IPR011006">
    <property type="entry name" value="CheY-like_superfamily"/>
</dbReference>
<dbReference type="GO" id="GO:0043565">
    <property type="term" value="F:sequence-specific DNA binding"/>
    <property type="evidence" value="ECO:0007669"/>
    <property type="project" value="InterPro"/>
</dbReference>
<evidence type="ECO:0000256" key="2">
    <source>
        <dbReference type="ARBA" id="ARBA00023125"/>
    </source>
</evidence>
<evidence type="ECO:0000256" key="5">
    <source>
        <dbReference type="SAM" id="MobiDB-lite"/>
    </source>
</evidence>
<evidence type="ECO:0000313" key="9">
    <source>
        <dbReference type="Proteomes" id="UP000600247"/>
    </source>
</evidence>
<evidence type="ECO:0000256" key="3">
    <source>
        <dbReference type="ARBA" id="ARBA00023163"/>
    </source>
</evidence>
<dbReference type="SMART" id="SM00342">
    <property type="entry name" value="HTH_ARAC"/>
    <property type="match status" value="1"/>
</dbReference>
<dbReference type="PRINTS" id="PR00032">
    <property type="entry name" value="HTHARAC"/>
</dbReference>
<dbReference type="Proteomes" id="UP000600247">
    <property type="component" value="Unassembled WGS sequence"/>
</dbReference>
<dbReference type="InterPro" id="IPR020449">
    <property type="entry name" value="Tscrpt_reg_AraC-type_HTH"/>
</dbReference>
<keyword evidence="4" id="KW-0597">Phosphoprotein</keyword>
<dbReference type="AlphaFoldDB" id="A0A917GZA3"/>
<evidence type="ECO:0008006" key="10">
    <source>
        <dbReference type="Google" id="ProtNLM"/>
    </source>
</evidence>
<feature type="domain" description="HTH araC/xylS-type" evidence="6">
    <location>
        <begin position="431"/>
        <end position="529"/>
    </location>
</feature>
<dbReference type="InterPro" id="IPR001789">
    <property type="entry name" value="Sig_transdc_resp-reg_receiver"/>
</dbReference>
<dbReference type="CDD" id="cd17536">
    <property type="entry name" value="REC_YesN-like"/>
    <property type="match status" value="1"/>
</dbReference>
<comment type="caution">
    <text evidence="8">The sequence shown here is derived from an EMBL/GenBank/DDBJ whole genome shotgun (WGS) entry which is preliminary data.</text>
</comment>
<dbReference type="PROSITE" id="PS01124">
    <property type="entry name" value="HTH_ARAC_FAMILY_2"/>
    <property type="match status" value="1"/>
</dbReference>
<organism evidence="8 9">
    <name type="scientific">Paenibacillus radicis</name>
    <name type="common">ex Gao et al. 2016</name>
    <dbReference type="NCBI Taxonomy" id="1737354"/>
    <lineage>
        <taxon>Bacteria</taxon>
        <taxon>Bacillati</taxon>
        <taxon>Bacillota</taxon>
        <taxon>Bacilli</taxon>
        <taxon>Bacillales</taxon>
        <taxon>Paenibacillaceae</taxon>
        <taxon>Paenibacillus</taxon>
    </lineage>
</organism>
<dbReference type="GO" id="GO:0003700">
    <property type="term" value="F:DNA-binding transcription factor activity"/>
    <property type="evidence" value="ECO:0007669"/>
    <property type="project" value="InterPro"/>
</dbReference>
<gene>
    <name evidence="8" type="ORF">GCM10010918_14990</name>
</gene>
<feature type="modified residue" description="4-aspartylphosphate" evidence="4">
    <location>
        <position position="55"/>
    </location>
</feature>
<keyword evidence="2" id="KW-0238">DNA-binding</keyword>
<dbReference type="Pfam" id="PF12833">
    <property type="entry name" value="HTH_18"/>
    <property type="match status" value="1"/>
</dbReference>
<dbReference type="InterPro" id="IPR009057">
    <property type="entry name" value="Homeodomain-like_sf"/>
</dbReference>
<dbReference type="PANTHER" id="PTHR43280:SF2">
    <property type="entry name" value="HTH-TYPE TRANSCRIPTIONAL REGULATOR EXSA"/>
    <property type="match status" value="1"/>
</dbReference>
<feature type="domain" description="Response regulatory" evidence="7">
    <location>
        <begin position="3"/>
        <end position="120"/>
    </location>
</feature>
<keyword evidence="9" id="KW-1185">Reference proteome</keyword>
<evidence type="ECO:0000256" key="1">
    <source>
        <dbReference type="ARBA" id="ARBA00023015"/>
    </source>
</evidence>
<dbReference type="InterPro" id="IPR018060">
    <property type="entry name" value="HTH_AraC"/>
</dbReference>
<evidence type="ECO:0000259" key="6">
    <source>
        <dbReference type="PROSITE" id="PS01124"/>
    </source>
</evidence>
<dbReference type="SUPFAM" id="SSF46689">
    <property type="entry name" value="Homeodomain-like"/>
    <property type="match status" value="2"/>
</dbReference>
<name>A0A917GZA3_9BACL</name>
<dbReference type="PANTHER" id="PTHR43280">
    <property type="entry name" value="ARAC-FAMILY TRANSCRIPTIONAL REGULATOR"/>
    <property type="match status" value="1"/>
</dbReference>
<reference evidence="8 9" key="1">
    <citation type="journal article" date="2014" name="Int. J. Syst. Evol. Microbiol.">
        <title>Complete genome sequence of Corynebacterium casei LMG S-19264T (=DSM 44701T), isolated from a smear-ripened cheese.</title>
        <authorList>
            <consortium name="US DOE Joint Genome Institute (JGI-PGF)"/>
            <person name="Walter F."/>
            <person name="Albersmeier A."/>
            <person name="Kalinowski J."/>
            <person name="Ruckert C."/>
        </authorList>
    </citation>
    <scope>NUCLEOTIDE SEQUENCE [LARGE SCALE GENOMIC DNA]</scope>
    <source>
        <strain evidence="8 9">CGMCC 1.15286</strain>
    </source>
</reference>
<dbReference type="PROSITE" id="PS50110">
    <property type="entry name" value="RESPONSE_REGULATORY"/>
    <property type="match status" value="1"/>
</dbReference>
<proteinExistence type="predicted"/>
<dbReference type="RefSeq" id="WP_188888293.1">
    <property type="nucleotide sequence ID" value="NZ_BMHY01000002.1"/>
</dbReference>
<evidence type="ECO:0000256" key="4">
    <source>
        <dbReference type="PROSITE-ProRule" id="PRU00169"/>
    </source>
</evidence>
<dbReference type="EMBL" id="BMHY01000002">
    <property type="protein sequence ID" value="GGG62301.1"/>
    <property type="molecule type" value="Genomic_DNA"/>
</dbReference>
<keyword evidence="3" id="KW-0804">Transcription</keyword>
<sequence length="546" mass="62339">MRRLLITDDEFITAEGIKHAVDWTRLGISHVFTAYSAPQAKEIFNREPIDILLCDIEMPQGNGLQLLEWVREHHPAAETIFLTCHADFHYAKQAIQLGSFDYLLKPVLYADLEAVVKRALQKIDENQRLNEFSQFGKYWMQYQPLLIERFWLDILKQSIPSDPREVARVAEERNIPYSEDMLFLPALIHIRRWHKSYSLRDVKIMEYAIRKSAEEMVVVRPDNGLVVSIGDGFLLALLSGEANQPESASLNERSEAYITACRDYFACDVSCYIGEIVRGHETAAMYGRLLALDANNVAYDSKVFHLGQARVPALSIQQPMLDMTVWAAMLEGGSIEKVLAEAEAYIEKRIHSDELTPESLNPFLQDVQQTVYYVLQVKGIQAHQLFGDRHSMELSARATRSATDALSWLKHLISTSMTFAADVEHSPNVVDKAIAYIHQHLSEVISREEIASHVFLNPDYLTRLFKKQTGLSISEYVLKHRLGIAAELLGSTEMSISAIAGRIGYANFSHFSRMFKKYMNMNPLEYRQEQQERKKSKSRESGSERS</sequence>